<evidence type="ECO:0000256" key="2">
    <source>
        <dbReference type="ARBA" id="ARBA00022801"/>
    </source>
</evidence>
<accession>A0A9Q0APU6</accession>
<feature type="region of interest" description="Disordered" evidence="5">
    <location>
        <begin position="138"/>
        <end position="162"/>
    </location>
</feature>
<dbReference type="GO" id="GO:0016042">
    <property type="term" value="P:lipid catabolic process"/>
    <property type="evidence" value="ECO:0007669"/>
    <property type="project" value="UniProtKB-KW"/>
</dbReference>
<name>A0A9Q0APU6_9PEZI</name>
<dbReference type="PANTHER" id="PTHR10272:SF0">
    <property type="entry name" value="PLATELET-ACTIVATING FACTOR ACETYLHYDROLASE"/>
    <property type="match status" value="1"/>
</dbReference>
<feature type="compositionally biased region" description="Polar residues" evidence="5">
    <location>
        <begin position="149"/>
        <end position="158"/>
    </location>
</feature>
<dbReference type="EC" id="3.1.1.47" evidence="1"/>
<reference evidence="6" key="1">
    <citation type="submission" date="2021-03" db="EMBL/GenBank/DDBJ databases">
        <title>Revisited historic fungal species revealed as producer of novel bioactive compounds through whole genome sequencing and comparative genomics.</title>
        <authorList>
            <person name="Vignolle G.A."/>
            <person name="Hochenegger N."/>
            <person name="Mach R.L."/>
            <person name="Mach-Aigner A.R."/>
            <person name="Javad Rahimi M."/>
            <person name="Salim K.A."/>
            <person name="Chan C.M."/>
            <person name="Lim L.B.L."/>
            <person name="Cai F."/>
            <person name="Druzhinina I.S."/>
            <person name="U'Ren J.M."/>
            <person name="Derntl C."/>
        </authorList>
    </citation>
    <scope>NUCLEOTIDE SEQUENCE</scope>
    <source>
        <strain evidence="6">TUCIM 5799</strain>
    </source>
</reference>
<dbReference type="Proteomes" id="UP000829685">
    <property type="component" value="Unassembled WGS sequence"/>
</dbReference>
<evidence type="ECO:0000256" key="5">
    <source>
        <dbReference type="SAM" id="MobiDB-lite"/>
    </source>
</evidence>
<dbReference type="SUPFAM" id="SSF53474">
    <property type="entry name" value="alpha/beta-Hydrolases"/>
    <property type="match status" value="1"/>
</dbReference>
<sequence>MDETKESQTSHLRPAPAPSRQLREHAFHTLPAYSGPYSVGCMEIELPVREPRIFSRIKRDNIPALRLDTVLFSIYYPCDVSSYASNGKTPSKPTWLPRPRARTCKGYAKFLSIPRLPVTAYIAGTTMFTKLPALRNAKLAGGPPHEQNPPLQEDSQATLGGDSGQNPVFPVILFSHGLGGSRMCCSAVCGEMASNGFVVVALEHRDGSGARSYVNVPPSQNLADCRVLDNTKSENSYLVDYIFPKDNPLDTSPNNERGPDTELRTAQIEMRLAEIEEAYAVLELINKGQGELVLKNNLRKEGNIGSSSKGLDNIDWSDWLGRLHLNQVTVMGHSFGGATTVQMTREGGRFPWVGQGIALDAWGPAIPKLGDSCQKPTTKPLLAIGSEAFMHWPENFDGIAELCKNAADAGGKCWMMTIKGSTHLSQTDFAILYPNWMSWFAKTMIHPRRAVAITINSSLEFLKMVLPEEQTVGNSWIDEHFLDTEVFSPENGILDEYRPDEKWMAARLKIPHEFRLRLMNWLRRVSEPPDAPRDASGKPLVGLITRRLGDEVWMHLSPRKGNVEDGIEPSEELSRRESSTGSKT</sequence>
<gene>
    <name evidence="6" type="ORF">JX265_005984</name>
</gene>
<keyword evidence="2" id="KW-0378">Hydrolase</keyword>
<dbReference type="OrthoDB" id="2363873at2759"/>
<evidence type="ECO:0000256" key="1">
    <source>
        <dbReference type="ARBA" id="ARBA00013201"/>
    </source>
</evidence>
<dbReference type="GO" id="GO:0003847">
    <property type="term" value="F:1-alkyl-2-acetylglycerophosphocholine esterase activity"/>
    <property type="evidence" value="ECO:0007669"/>
    <property type="project" value="UniProtKB-EC"/>
</dbReference>
<keyword evidence="3" id="KW-0442">Lipid degradation</keyword>
<organism evidence="6 7">
    <name type="scientific">Neoarthrinium moseri</name>
    <dbReference type="NCBI Taxonomy" id="1658444"/>
    <lineage>
        <taxon>Eukaryota</taxon>
        <taxon>Fungi</taxon>
        <taxon>Dikarya</taxon>
        <taxon>Ascomycota</taxon>
        <taxon>Pezizomycotina</taxon>
        <taxon>Sordariomycetes</taxon>
        <taxon>Xylariomycetidae</taxon>
        <taxon>Amphisphaeriales</taxon>
        <taxon>Apiosporaceae</taxon>
        <taxon>Neoarthrinium</taxon>
    </lineage>
</organism>
<evidence type="ECO:0000313" key="6">
    <source>
        <dbReference type="EMBL" id="KAI1870944.1"/>
    </source>
</evidence>
<dbReference type="InterPro" id="IPR029058">
    <property type="entry name" value="AB_hydrolase_fold"/>
</dbReference>
<feature type="region of interest" description="Disordered" evidence="5">
    <location>
        <begin position="1"/>
        <end position="20"/>
    </location>
</feature>
<feature type="region of interest" description="Disordered" evidence="5">
    <location>
        <begin position="559"/>
        <end position="584"/>
    </location>
</feature>
<keyword evidence="4" id="KW-0443">Lipid metabolism</keyword>
<comment type="caution">
    <text evidence="6">The sequence shown here is derived from an EMBL/GenBank/DDBJ whole genome shotgun (WGS) entry which is preliminary data.</text>
</comment>
<keyword evidence="7" id="KW-1185">Reference proteome</keyword>
<dbReference type="Gene3D" id="3.40.50.1820">
    <property type="entry name" value="alpha/beta hydrolase"/>
    <property type="match status" value="1"/>
</dbReference>
<evidence type="ECO:0000256" key="4">
    <source>
        <dbReference type="ARBA" id="ARBA00023098"/>
    </source>
</evidence>
<dbReference type="AlphaFoldDB" id="A0A9Q0APU6"/>
<dbReference type="EMBL" id="JAFIMR010000013">
    <property type="protein sequence ID" value="KAI1870944.1"/>
    <property type="molecule type" value="Genomic_DNA"/>
</dbReference>
<protein>
    <recommendedName>
        <fullName evidence="1">1-alkyl-2-acetylglycerophosphocholine esterase</fullName>
        <ecNumber evidence="1">3.1.1.47</ecNumber>
    </recommendedName>
</protein>
<dbReference type="Pfam" id="PF03403">
    <property type="entry name" value="PAF-AH_p_II"/>
    <property type="match status" value="1"/>
</dbReference>
<evidence type="ECO:0000313" key="7">
    <source>
        <dbReference type="Proteomes" id="UP000829685"/>
    </source>
</evidence>
<evidence type="ECO:0000256" key="3">
    <source>
        <dbReference type="ARBA" id="ARBA00022963"/>
    </source>
</evidence>
<dbReference type="PANTHER" id="PTHR10272">
    <property type="entry name" value="PLATELET-ACTIVATING FACTOR ACETYLHYDROLASE"/>
    <property type="match status" value="1"/>
</dbReference>
<proteinExistence type="predicted"/>